<organism evidence="4 5">
    <name type="scientific">Singulisphaera acidiphila (strain ATCC BAA-1392 / DSM 18658 / VKM B-2454 / MOB10)</name>
    <dbReference type="NCBI Taxonomy" id="886293"/>
    <lineage>
        <taxon>Bacteria</taxon>
        <taxon>Pseudomonadati</taxon>
        <taxon>Planctomycetota</taxon>
        <taxon>Planctomycetia</taxon>
        <taxon>Isosphaerales</taxon>
        <taxon>Isosphaeraceae</taxon>
        <taxon>Singulisphaera</taxon>
    </lineage>
</organism>
<dbReference type="InterPro" id="IPR011765">
    <property type="entry name" value="Pept_M16_N"/>
</dbReference>
<gene>
    <name evidence="4" type="ordered locus">Sinac_0823</name>
</gene>
<evidence type="ECO:0000313" key="4">
    <source>
        <dbReference type="EMBL" id="AGA25231.1"/>
    </source>
</evidence>
<dbReference type="EMBL" id="CP003364">
    <property type="protein sequence ID" value="AGA25231.1"/>
    <property type="molecule type" value="Genomic_DNA"/>
</dbReference>
<dbReference type="SUPFAM" id="SSF63411">
    <property type="entry name" value="LuxS/MPP-like metallohydrolase"/>
    <property type="match status" value="2"/>
</dbReference>
<reference evidence="4 5" key="1">
    <citation type="submission" date="2012-02" db="EMBL/GenBank/DDBJ databases">
        <title>Complete sequence of chromosome of Singulisphaera acidiphila DSM 18658.</title>
        <authorList>
            <consortium name="US DOE Joint Genome Institute (JGI-PGF)"/>
            <person name="Lucas S."/>
            <person name="Copeland A."/>
            <person name="Lapidus A."/>
            <person name="Glavina del Rio T."/>
            <person name="Dalin E."/>
            <person name="Tice H."/>
            <person name="Bruce D."/>
            <person name="Goodwin L."/>
            <person name="Pitluck S."/>
            <person name="Peters L."/>
            <person name="Ovchinnikova G."/>
            <person name="Chertkov O."/>
            <person name="Kyrpides N."/>
            <person name="Mavromatis K."/>
            <person name="Ivanova N."/>
            <person name="Brettin T."/>
            <person name="Detter J.C."/>
            <person name="Han C."/>
            <person name="Larimer F."/>
            <person name="Land M."/>
            <person name="Hauser L."/>
            <person name="Markowitz V."/>
            <person name="Cheng J.-F."/>
            <person name="Hugenholtz P."/>
            <person name="Woyke T."/>
            <person name="Wu D."/>
            <person name="Tindall B."/>
            <person name="Pomrenke H."/>
            <person name="Brambilla E."/>
            <person name="Klenk H.-P."/>
            <person name="Eisen J.A."/>
        </authorList>
    </citation>
    <scope>NUCLEOTIDE SEQUENCE [LARGE SCALE GENOMIC DNA]</scope>
    <source>
        <strain evidence="5">ATCC BAA-1392 / DSM 18658 / VKM B-2454 / MOB10</strain>
    </source>
</reference>
<dbReference type="InterPro" id="IPR007863">
    <property type="entry name" value="Peptidase_M16_C"/>
</dbReference>
<dbReference type="Pfam" id="PF05193">
    <property type="entry name" value="Peptidase_M16_C"/>
    <property type="match status" value="1"/>
</dbReference>
<protein>
    <submittedName>
        <fullName evidence="4">Putative Zn-dependent peptidase</fullName>
    </submittedName>
</protein>
<dbReference type="PANTHER" id="PTHR11851:SF219">
    <property type="entry name" value="HYPOTHETICAL ZINC PROTEASE"/>
    <property type="match status" value="1"/>
</dbReference>
<evidence type="ECO:0000313" key="5">
    <source>
        <dbReference type="Proteomes" id="UP000010798"/>
    </source>
</evidence>
<dbReference type="Proteomes" id="UP000010798">
    <property type="component" value="Chromosome"/>
</dbReference>
<keyword evidence="5" id="KW-1185">Reference proteome</keyword>
<dbReference type="eggNOG" id="COG0612">
    <property type="taxonomic scope" value="Bacteria"/>
</dbReference>
<name>L0D995_SINAD</name>
<dbReference type="InterPro" id="IPR050361">
    <property type="entry name" value="MPP/UQCRC_Complex"/>
</dbReference>
<dbReference type="KEGG" id="saci:Sinac_0823"/>
<dbReference type="Gene3D" id="3.30.830.10">
    <property type="entry name" value="Metalloenzyme, LuxS/M16 peptidase-like"/>
    <property type="match status" value="2"/>
</dbReference>
<dbReference type="InterPro" id="IPR011249">
    <property type="entry name" value="Metalloenz_LuxS/M16"/>
</dbReference>
<dbReference type="GO" id="GO:0046872">
    <property type="term" value="F:metal ion binding"/>
    <property type="evidence" value="ECO:0007669"/>
    <property type="project" value="InterPro"/>
</dbReference>
<dbReference type="PANTHER" id="PTHR11851">
    <property type="entry name" value="METALLOPROTEASE"/>
    <property type="match status" value="1"/>
</dbReference>
<feature type="region of interest" description="Disordered" evidence="1">
    <location>
        <begin position="1"/>
        <end position="22"/>
    </location>
</feature>
<sequence>MARTAQVGYRQGNSETGRTDRPDVRLTVPEVAVPDAPSIAQHTYPNGLVLIAEAMPGVQSAAFTLLLPAGAAYEAADRGGAASMLSEWITRGAGERDSRELLSALDNLGVNHGESAQTLHTSIAAATLGRNLIPALELFADIVLRPHLDDEEIEPIRALALQNLRSLEDDPGTKVIYELRRRHFPDPWGRPAPGTPEGVSALSPDELRAFHTLAYRPNGAILGVAGAIDWPVLREAVGRLFGGWEPRLEPVVQERPTGPLRDHILRETQQIQIALAYPTATVASPDYYRARAAAAILGGYSSARLFTEVREKRGLCYSVYASYESQRDRAAILCYAGTSADRAQQTLDVTLAEVERLGSSGVELEELETMRAGLKSSLVMAQESSMSRSGSLASDWFHLGRVRSIGEISSALDALTPESVSDYAASQAANDLTILTLGPNALDLPKQDA</sequence>
<dbReference type="STRING" id="886293.Sinac_0823"/>
<feature type="domain" description="Peptidase M16 N-terminal" evidence="2">
    <location>
        <begin position="52"/>
        <end position="175"/>
    </location>
</feature>
<dbReference type="OrthoDB" id="9762085at2"/>
<evidence type="ECO:0000256" key="1">
    <source>
        <dbReference type="SAM" id="MobiDB-lite"/>
    </source>
</evidence>
<accession>L0D995</accession>
<proteinExistence type="predicted"/>
<dbReference type="HOGENOM" id="CLU_009902_3_3_0"/>
<dbReference type="AlphaFoldDB" id="L0D995"/>
<evidence type="ECO:0000259" key="3">
    <source>
        <dbReference type="Pfam" id="PF05193"/>
    </source>
</evidence>
<evidence type="ECO:0000259" key="2">
    <source>
        <dbReference type="Pfam" id="PF00675"/>
    </source>
</evidence>
<feature type="domain" description="Peptidase M16 C-terminal" evidence="3">
    <location>
        <begin position="202"/>
        <end position="374"/>
    </location>
</feature>
<dbReference type="Pfam" id="PF00675">
    <property type="entry name" value="Peptidase_M16"/>
    <property type="match status" value="1"/>
</dbReference>
<dbReference type="RefSeq" id="WP_015244410.1">
    <property type="nucleotide sequence ID" value="NC_019892.1"/>
</dbReference>